<dbReference type="Proteomes" id="UP000198211">
    <property type="component" value="Unassembled WGS sequence"/>
</dbReference>
<proteinExistence type="predicted"/>
<dbReference type="GO" id="GO:0003676">
    <property type="term" value="F:nucleic acid binding"/>
    <property type="evidence" value="ECO:0007669"/>
    <property type="project" value="InterPro"/>
</dbReference>
<accession>A0A225WPU8</accession>
<dbReference type="STRING" id="4795.A0A225WPU8"/>
<dbReference type="InterPro" id="IPR036397">
    <property type="entry name" value="RNaseH_sf"/>
</dbReference>
<protein>
    <submittedName>
        <fullName evidence="1">Retrotransposon protein, Ty3-gypsy sub-class</fullName>
    </submittedName>
</protein>
<dbReference type="Gene3D" id="3.30.420.10">
    <property type="entry name" value="Ribonuclease H-like superfamily/Ribonuclease H"/>
    <property type="match status" value="1"/>
</dbReference>
<dbReference type="InterPro" id="IPR012337">
    <property type="entry name" value="RNaseH-like_sf"/>
</dbReference>
<gene>
    <name evidence="1" type="ORF">PHMEG_0006087</name>
</gene>
<comment type="caution">
    <text evidence="1">The sequence shown here is derived from an EMBL/GenBank/DDBJ whole genome shotgun (WGS) entry which is preliminary data.</text>
</comment>
<dbReference type="OrthoDB" id="1623338at2759"/>
<name>A0A225WPU8_9STRA</name>
<reference evidence="2" key="1">
    <citation type="submission" date="2017-03" db="EMBL/GenBank/DDBJ databases">
        <title>Phytopthora megakarya and P. palmivora, two closely related causual agents of cacao black pod achieved similar genome size and gene model numbers by different mechanisms.</title>
        <authorList>
            <person name="Ali S."/>
            <person name="Shao J."/>
            <person name="Larry D.J."/>
            <person name="Kronmiller B."/>
            <person name="Shen D."/>
            <person name="Strem M.D."/>
            <person name="Melnick R.L."/>
            <person name="Guiltinan M.J."/>
            <person name="Tyler B.M."/>
            <person name="Meinhardt L.W."/>
            <person name="Bailey B.A."/>
        </authorList>
    </citation>
    <scope>NUCLEOTIDE SEQUENCE [LARGE SCALE GENOMIC DNA]</scope>
    <source>
        <strain evidence="2">zdho120</strain>
    </source>
</reference>
<dbReference type="SUPFAM" id="SSF53098">
    <property type="entry name" value="Ribonuclease H-like"/>
    <property type="match status" value="1"/>
</dbReference>
<dbReference type="AlphaFoldDB" id="A0A225WPU8"/>
<sequence>MDFMTKLPDTDNGFDAILRAHFQPTTSNARTVDTATLFRNFYRRLHGILRSIVSDRDAKVTAKLWQNLMELKDITPYLSTAFKPSKDGRSEATNKVSSEYLLNFNLPTTHEFMSQLECRVFMADLDYEPHSVADYTFPALHEQTHPATFFP</sequence>
<evidence type="ECO:0000313" key="2">
    <source>
        <dbReference type="Proteomes" id="UP000198211"/>
    </source>
</evidence>
<evidence type="ECO:0000313" key="1">
    <source>
        <dbReference type="EMBL" id="OWZ19635.1"/>
    </source>
</evidence>
<organism evidence="1 2">
    <name type="scientific">Phytophthora megakarya</name>
    <dbReference type="NCBI Taxonomy" id="4795"/>
    <lineage>
        <taxon>Eukaryota</taxon>
        <taxon>Sar</taxon>
        <taxon>Stramenopiles</taxon>
        <taxon>Oomycota</taxon>
        <taxon>Peronosporomycetes</taxon>
        <taxon>Peronosporales</taxon>
        <taxon>Peronosporaceae</taxon>
        <taxon>Phytophthora</taxon>
    </lineage>
</organism>
<keyword evidence="2" id="KW-1185">Reference proteome</keyword>
<dbReference type="EMBL" id="NBNE01000419">
    <property type="protein sequence ID" value="OWZ19635.1"/>
    <property type="molecule type" value="Genomic_DNA"/>
</dbReference>